<dbReference type="InterPro" id="IPR036388">
    <property type="entry name" value="WH-like_DNA-bd_sf"/>
</dbReference>
<evidence type="ECO:0000256" key="1">
    <source>
        <dbReference type="ARBA" id="ARBA00008110"/>
    </source>
</evidence>
<accession>A0A6G5QK24</accession>
<keyword evidence="4" id="KW-0677">Repeat</keyword>
<feature type="domain" description="Mop" evidence="6">
    <location>
        <begin position="123"/>
        <end position="189"/>
    </location>
</feature>
<evidence type="ECO:0000313" key="7">
    <source>
        <dbReference type="EMBL" id="QCD46045.1"/>
    </source>
</evidence>
<dbReference type="SUPFAM" id="SSF50331">
    <property type="entry name" value="MOP-like"/>
    <property type="match status" value="2"/>
</dbReference>
<dbReference type="Pfam" id="PF00126">
    <property type="entry name" value="HTH_1"/>
    <property type="match status" value="1"/>
</dbReference>
<dbReference type="Pfam" id="PF03459">
    <property type="entry name" value="TOBE"/>
    <property type="match status" value="2"/>
</dbReference>
<dbReference type="KEGG" id="crx:CRECT_0348"/>
<reference evidence="7 8" key="1">
    <citation type="submission" date="2016-07" db="EMBL/GenBank/DDBJ databases">
        <title>Comparative genomics of the Campylobacter concisus group.</title>
        <authorList>
            <person name="Miller W.G."/>
            <person name="Yee E."/>
            <person name="Chapman M.H."/>
            <person name="Huynh S."/>
            <person name="Bono J.L."/>
            <person name="On S.L.W."/>
            <person name="StLeger J."/>
            <person name="Foster G."/>
            <person name="Parker C.T."/>
        </authorList>
    </citation>
    <scope>NUCLEOTIDE SEQUENCE [LARGE SCALE GENOMIC DNA]</scope>
    <source>
        <strain evidence="7 8">ATCC 33238</strain>
    </source>
</reference>
<dbReference type="AlphaFoldDB" id="A0A6G5QK24"/>
<dbReference type="InterPro" id="IPR005116">
    <property type="entry name" value="Transp-assoc_OB_typ1"/>
</dbReference>
<proteinExistence type="inferred from homology"/>
<dbReference type="PANTHER" id="PTHR30432:SF1">
    <property type="entry name" value="DNA-BINDING TRANSCRIPTIONAL DUAL REGULATOR MODE"/>
    <property type="match status" value="1"/>
</dbReference>
<dbReference type="GO" id="GO:0015689">
    <property type="term" value="P:molybdate ion transport"/>
    <property type="evidence" value="ECO:0007669"/>
    <property type="project" value="UniProtKB-UniRule"/>
</dbReference>
<evidence type="ECO:0000256" key="4">
    <source>
        <dbReference type="ARBA" id="ARBA00022737"/>
    </source>
</evidence>
<dbReference type="Proteomes" id="UP000502377">
    <property type="component" value="Chromosome"/>
</dbReference>
<evidence type="ECO:0000256" key="2">
    <source>
        <dbReference type="ARBA" id="ARBA00022448"/>
    </source>
</evidence>
<dbReference type="RefSeq" id="WP_004318747.1">
    <property type="nucleotide sequence ID" value="NZ_CP012543.1"/>
</dbReference>
<evidence type="ECO:0000256" key="3">
    <source>
        <dbReference type="ARBA" id="ARBA00022505"/>
    </source>
</evidence>
<evidence type="ECO:0000313" key="8">
    <source>
        <dbReference type="Proteomes" id="UP000502377"/>
    </source>
</evidence>
<evidence type="ECO:0000256" key="5">
    <source>
        <dbReference type="PIRNR" id="PIRNR005763"/>
    </source>
</evidence>
<protein>
    <submittedName>
        <fullName evidence="7">Transcriptional regulator, ModE family</fullName>
    </submittedName>
</protein>
<dbReference type="Gene3D" id="2.40.50.100">
    <property type="match status" value="2"/>
</dbReference>
<dbReference type="InterPro" id="IPR008995">
    <property type="entry name" value="Mo/tungstate-bd_C_term_dom"/>
</dbReference>
<dbReference type="InterPro" id="IPR036390">
    <property type="entry name" value="WH_DNA-bd_sf"/>
</dbReference>
<dbReference type="EMBL" id="CP012543">
    <property type="protein sequence ID" value="QCD46045.1"/>
    <property type="molecule type" value="Genomic_DNA"/>
</dbReference>
<dbReference type="GO" id="GO:0030151">
    <property type="term" value="F:molybdenum ion binding"/>
    <property type="evidence" value="ECO:0007669"/>
    <property type="project" value="UniProtKB-UniRule"/>
</dbReference>
<dbReference type="Gene3D" id="1.10.10.10">
    <property type="entry name" value="Winged helix-like DNA-binding domain superfamily/Winged helix DNA-binding domain"/>
    <property type="match status" value="1"/>
</dbReference>
<dbReference type="InterPro" id="IPR051815">
    <property type="entry name" value="Molybdate_resp_trans_reg"/>
</dbReference>
<dbReference type="SUPFAM" id="SSF46785">
    <property type="entry name" value="Winged helix' DNA-binding domain"/>
    <property type="match status" value="1"/>
</dbReference>
<dbReference type="PIRSF" id="PIRSF005763">
    <property type="entry name" value="Txn_reg_ModE"/>
    <property type="match status" value="1"/>
</dbReference>
<dbReference type="PROSITE" id="PS51866">
    <property type="entry name" value="MOP"/>
    <property type="match status" value="2"/>
</dbReference>
<dbReference type="InterPro" id="IPR004606">
    <property type="entry name" value="Mop_domain"/>
</dbReference>
<dbReference type="GO" id="GO:0003700">
    <property type="term" value="F:DNA-binding transcription factor activity"/>
    <property type="evidence" value="ECO:0007669"/>
    <property type="project" value="InterPro"/>
</dbReference>
<name>A0A6G5QK24_CAMRE</name>
<sequence>MKADVSLELFLDGGASVLAKHIELLKAVEHTKSITKAAEYVGISYKNAWDSLDALNNRSDEPLIARAEGNRKNSGSELTAYGKKMIALYDAMLESQKIFLEKVCSNINVDTNEILNLQRMSMSLSARNQLSCEITEIKTGAVNSQISAKLSNGEILRATVTVESEKNLNLKVGKKVVFIFKAPSVMLAKEENLKLSAANLLKGRVIEAKIGSVNAEIVLEISNHQTLTSIITKDSAMDMKIGVGDELTAIIKASQIIIGV</sequence>
<keyword evidence="2 5" id="KW-0813">Transport</keyword>
<dbReference type="InterPro" id="IPR000847">
    <property type="entry name" value="LysR_HTH_N"/>
</dbReference>
<dbReference type="InterPro" id="IPR016462">
    <property type="entry name" value="ModE"/>
</dbReference>
<gene>
    <name evidence="7" type="ORF">CRECT_0348</name>
</gene>
<feature type="domain" description="Mop" evidence="6">
    <location>
        <begin position="194"/>
        <end position="260"/>
    </location>
</feature>
<dbReference type="PANTHER" id="PTHR30432">
    <property type="entry name" value="TRANSCRIPTIONAL REGULATOR MODE"/>
    <property type="match status" value="1"/>
</dbReference>
<keyword evidence="3 5" id="KW-0500">Molybdenum</keyword>
<comment type="similarity">
    <text evidence="1 5">Belongs to the ModE family.</text>
</comment>
<dbReference type="NCBIfam" id="TIGR00638">
    <property type="entry name" value="Mop"/>
    <property type="match status" value="2"/>
</dbReference>
<organism evidence="7 8">
    <name type="scientific">Campylobacter rectus</name>
    <name type="common">Wolinella recta</name>
    <dbReference type="NCBI Taxonomy" id="203"/>
    <lineage>
        <taxon>Bacteria</taxon>
        <taxon>Pseudomonadati</taxon>
        <taxon>Campylobacterota</taxon>
        <taxon>Epsilonproteobacteria</taxon>
        <taxon>Campylobacterales</taxon>
        <taxon>Campylobacteraceae</taxon>
        <taxon>Campylobacter</taxon>
    </lineage>
</organism>
<evidence type="ECO:0000259" key="6">
    <source>
        <dbReference type="PROSITE" id="PS51866"/>
    </source>
</evidence>